<dbReference type="PANTHER" id="PTHR40980">
    <property type="entry name" value="PLUG DOMAIN-CONTAINING PROTEIN"/>
    <property type="match status" value="1"/>
</dbReference>
<dbReference type="Pfam" id="PF14905">
    <property type="entry name" value="OMP_b-brl_3"/>
    <property type="match status" value="1"/>
</dbReference>
<dbReference type="PANTHER" id="PTHR40980:SF3">
    <property type="entry name" value="TONB-DEPENDENT RECEPTOR-LIKE BETA-BARREL DOMAIN-CONTAINING PROTEIN"/>
    <property type="match status" value="1"/>
</dbReference>
<dbReference type="Proteomes" id="UP001209701">
    <property type="component" value="Unassembled WGS sequence"/>
</dbReference>
<evidence type="ECO:0000313" key="9">
    <source>
        <dbReference type="EMBL" id="MCV2369651.1"/>
    </source>
</evidence>
<evidence type="ECO:0000256" key="5">
    <source>
        <dbReference type="SAM" id="MobiDB-lite"/>
    </source>
</evidence>
<evidence type="ECO:0000256" key="4">
    <source>
        <dbReference type="ARBA" id="ARBA00023237"/>
    </source>
</evidence>
<evidence type="ECO:0000259" key="8">
    <source>
        <dbReference type="Pfam" id="PF14905"/>
    </source>
</evidence>
<dbReference type="EMBL" id="JAJIRN010000007">
    <property type="protein sequence ID" value="MCV2369651.1"/>
    <property type="molecule type" value="Genomic_DNA"/>
</dbReference>
<dbReference type="InterPro" id="IPR037066">
    <property type="entry name" value="Plug_dom_sf"/>
</dbReference>
<dbReference type="InterPro" id="IPR010104">
    <property type="entry name" value="TonB_rcpt_bac"/>
</dbReference>
<evidence type="ECO:0000256" key="1">
    <source>
        <dbReference type="ARBA" id="ARBA00004442"/>
    </source>
</evidence>
<evidence type="ECO:0000313" key="10">
    <source>
        <dbReference type="Proteomes" id="UP001209701"/>
    </source>
</evidence>
<evidence type="ECO:0000256" key="6">
    <source>
        <dbReference type="SAM" id="SignalP"/>
    </source>
</evidence>
<evidence type="ECO:0000256" key="2">
    <source>
        <dbReference type="ARBA" id="ARBA00009810"/>
    </source>
</evidence>
<feature type="chain" id="PRO_5047136521" evidence="6">
    <location>
        <begin position="26"/>
        <end position="887"/>
    </location>
</feature>
<evidence type="ECO:0000256" key="3">
    <source>
        <dbReference type="ARBA" id="ARBA00023136"/>
    </source>
</evidence>
<dbReference type="SUPFAM" id="SSF56935">
    <property type="entry name" value="Porins"/>
    <property type="match status" value="1"/>
</dbReference>
<dbReference type="RefSeq" id="WP_263572234.1">
    <property type="nucleotide sequence ID" value="NZ_JAJIRN010000007.1"/>
</dbReference>
<comment type="subcellular location">
    <subcellularLocation>
        <location evidence="1">Cell outer membrane</location>
    </subcellularLocation>
</comment>
<keyword evidence="9" id="KW-0675">Receptor</keyword>
<sequence length="887" mass="96352">MRQKKLSWLIQAIFVMPAIGTNALAQQAAPAAPNNPSAPNAPKAELEAVVVTGIRASVRSALSTKEMSNSMVEVIASEDIGKLPDTTIAESLARLPGLSAGIDRGNASQIVARGLGPRFVGATLNGREFASSEPDRAVRFEMFPSESVSGATVYKTQSAELIEGGIATTIDLQTVQPLAYKERQLALKADALFYQMGSKIDGAKTTAPRLGGIYVDQFANRTVGVAVAFSYYDQPSLEDRVESWSFNEDHSADITGDGKVDKTRWGFQTGMKKGSNKRSSATGKLEYKPNANLAITGDVYMARSNIEEPALTHVQDGIGNWDGWQSGNFSNVKTDGGYVTAATVKDVTLQTLNSLWKQDMKNFATGLNGKFKTDGWQLDADIAHSTASRDTLWSAVELKNLKSGATTFDFGKDQWMSYSSSQDTGNPANYSNQVSETWGPTKGGRLDDKLDSQQLSASRLVSWGDVNKIKFGARATQREKSYEAISWNLGSTATIPTSGFQRVTVDGRPDFVELVGGFADAVGKYFGPAALSSEGRSSTDANLVQDNWRAKESNSAVYAQADLAGQTFGGMSYRGNAGLRAIHSSQTGYGYEQRNGGKPSAVSDGTSYTKFLPSMNLILNLDEEEVNQVRFGLARAMSRAPLDVMNNAHTVTIDPKGIDPTIVSGGNPRLKPMMADQIDLTFMRFFGKGSLVSAGLFYKEISDYIGIASVKGSFEGKPAYFTQQVNRDGGHVQGFELVYQQAFTTLPAPFNGLGLLSNYTYSDSNIKENGDRSGQSFSPIATNGLMKHNGGLTLWYEHDGFEARLAANYHSAFNRAPTWDSTAFQLNGAETWVSLNLSKQITQQMQVRFGVENLTNQKVIYTDPMNAYHQTNFQFGRRFNVGLSFKL</sequence>
<organism evidence="9 10">
    <name type="scientific">Roseateles oligotrophus</name>
    <dbReference type="NCBI Taxonomy" id="1769250"/>
    <lineage>
        <taxon>Bacteria</taxon>
        <taxon>Pseudomonadati</taxon>
        <taxon>Pseudomonadota</taxon>
        <taxon>Betaproteobacteria</taxon>
        <taxon>Burkholderiales</taxon>
        <taxon>Sphaerotilaceae</taxon>
        <taxon>Roseateles</taxon>
    </lineage>
</organism>
<evidence type="ECO:0000259" key="7">
    <source>
        <dbReference type="Pfam" id="PF07715"/>
    </source>
</evidence>
<gene>
    <name evidence="9" type="ORF">LNV07_16345</name>
</gene>
<dbReference type="InterPro" id="IPR012910">
    <property type="entry name" value="Plug_dom"/>
</dbReference>
<dbReference type="Pfam" id="PF07715">
    <property type="entry name" value="Plug"/>
    <property type="match status" value="1"/>
</dbReference>
<comment type="similarity">
    <text evidence="2">Belongs to the TonB-dependent receptor family.</text>
</comment>
<name>A0ABT2YHX5_9BURK</name>
<feature type="domain" description="TonB-dependent receptor plug" evidence="7">
    <location>
        <begin position="67"/>
        <end position="164"/>
    </location>
</feature>
<keyword evidence="10" id="KW-1185">Reference proteome</keyword>
<dbReference type="InterPro" id="IPR041700">
    <property type="entry name" value="OMP_b-brl_3"/>
</dbReference>
<reference evidence="9 10" key="1">
    <citation type="submission" date="2021-11" db="EMBL/GenBank/DDBJ databases">
        <authorList>
            <person name="Liang Q."/>
            <person name="Mou H."/>
            <person name="Liu Z."/>
        </authorList>
    </citation>
    <scope>NUCLEOTIDE SEQUENCE [LARGE SCALE GENOMIC DNA]</scope>
    <source>
        <strain evidence="9 10">CHU3</strain>
    </source>
</reference>
<keyword evidence="6" id="KW-0732">Signal</keyword>
<keyword evidence="3" id="KW-0472">Membrane</keyword>
<feature type="region of interest" description="Disordered" evidence="5">
    <location>
        <begin position="421"/>
        <end position="445"/>
    </location>
</feature>
<keyword evidence="4" id="KW-0998">Cell outer membrane</keyword>
<dbReference type="InterPro" id="IPR036942">
    <property type="entry name" value="Beta-barrel_TonB_sf"/>
</dbReference>
<dbReference type="Gene3D" id="2.40.170.20">
    <property type="entry name" value="TonB-dependent receptor, beta-barrel domain"/>
    <property type="match status" value="1"/>
</dbReference>
<feature type="signal peptide" evidence="6">
    <location>
        <begin position="1"/>
        <end position="25"/>
    </location>
</feature>
<feature type="compositionally biased region" description="Polar residues" evidence="5">
    <location>
        <begin position="421"/>
        <end position="438"/>
    </location>
</feature>
<protein>
    <submittedName>
        <fullName evidence="9">TonB-dependent receptor</fullName>
    </submittedName>
</protein>
<dbReference type="NCBIfam" id="TIGR01782">
    <property type="entry name" value="TonB-Xanth-Caul"/>
    <property type="match status" value="1"/>
</dbReference>
<comment type="caution">
    <text evidence="9">The sequence shown here is derived from an EMBL/GenBank/DDBJ whole genome shotgun (WGS) entry which is preliminary data.</text>
</comment>
<proteinExistence type="inferred from homology"/>
<feature type="domain" description="Outer membrane protein beta-barrel" evidence="8">
    <location>
        <begin position="549"/>
        <end position="884"/>
    </location>
</feature>
<dbReference type="Gene3D" id="2.170.130.10">
    <property type="entry name" value="TonB-dependent receptor, plug domain"/>
    <property type="match status" value="1"/>
</dbReference>
<accession>A0ABT2YHX5</accession>